<dbReference type="Ensembl" id="ENSPMGT00000015936.1">
    <property type="protein sequence ID" value="ENSPMGP00000014950.1"/>
    <property type="gene ID" value="ENSPMGG00000012251.1"/>
</dbReference>
<sequence>MAPGASPVTKSDGQKMYTSRSLADLLPKHSYWFDFWTFILFDLALFIFVYFIVP</sequence>
<accession>A0A3B4AE31</accession>
<evidence type="ECO:0000313" key="1">
    <source>
        <dbReference type="Ensembl" id="ENSPMGP00000014950.1"/>
    </source>
</evidence>
<dbReference type="InterPro" id="IPR038780">
    <property type="entry name" value="ALN"/>
</dbReference>
<dbReference type="PANTHER" id="PTHR37367:SF1">
    <property type="entry name" value="CHROMOSOME 4 OPEN READING FRAME 3"/>
    <property type="match status" value="1"/>
</dbReference>
<dbReference type="Proteomes" id="UP000261520">
    <property type="component" value="Unplaced"/>
</dbReference>
<organism evidence="1 2">
    <name type="scientific">Periophthalmus magnuspinnatus</name>
    <dbReference type="NCBI Taxonomy" id="409849"/>
    <lineage>
        <taxon>Eukaryota</taxon>
        <taxon>Metazoa</taxon>
        <taxon>Chordata</taxon>
        <taxon>Craniata</taxon>
        <taxon>Vertebrata</taxon>
        <taxon>Euteleostomi</taxon>
        <taxon>Actinopterygii</taxon>
        <taxon>Neopterygii</taxon>
        <taxon>Teleostei</taxon>
        <taxon>Neoteleostei</taxon>
        <taxon>Acanthomorphata</taxon>
        <taxon>Gobiaria</taxon>
        <taxon>Gobiiformes</taxon>
        <taxon>Gobioidei</taxon>
        <taxon>Gobiidae</taxon>
        <taxon>Oxudercinae</taxon>
        <taxon>Periophthalmus</taxon>
    </lineage>
</organism>
<proteinExistence type="predicted"/>
<reference evidence="1" key="2">
    <citation type="submission" date="2025-09" db="UniProtKB">
        <authorList>
            <consortium name="Ensembl"/>
        </authorList>
    </citation>
    <scope>IDENTIFICATION</scope>
</reference>
<name>A0A3B4AE31_9GOBI</name>
<protein>
    <submittedName>
        <fullName evidence="1">Uncharacterized protein</fullName>
    </submittedName>
</protein>
<reference evidence="1" key="1">
    <citation type="submission" date="2025-08" db="UniProtKB">
        <authorList>
            <consortium name="Ensembl"/>
        </authorList>
    </citation>
    <scope>IDENTIFICATION</scope>
</reference>
<dbReference type="Pfam" id="PF17696">
    <property type="entry name" value="ALN"/>
    <property type="match status" value="1"/>
</dbReference>
<evidence type="ECO:0000313" key="2">
    <source>
        <dbReference type="Proteomes" id="UP000261520"/>
    </source>
</evidence>
<dbReference type="PANTHER" id="PTHR37367">
    <property type="entry name" value="CHROMOSOME 4 OPEN READING FRAME 3"/>
    <property type="match status" value="1"/>
</dbReference>
<dbReference type="AlphaFoldDB" id="A0A3B4AE31"/>
<keyword evidence="2" id="KW-1185">Reference proteome</keyword>